<dbReference type="FunFam" id="3.40.640.10:FF:000033">
    <property type="entry name" value="Aspartate aminotransferase"/>
    <property type="match status" value="1"/>
</dbReference>
<name>A0A5J4IY00_9FLAO</name>
<dbReference type="Pfam" id="PF00155">
    <property type="entry name" value="Aminotran_1_2"/>
    <property type="match status" value="1"/>
</dbReference>
<protein>
    <recommendedName>
        <fullName evidence="6">Aminotransferase</fullName>
        <ecNumber evidence="6">2.6.1.-</ecNumber>
    </recommendedName>
</protein>
<keyword evidence="3 6" id="KW-0032">Aminotransferase</keyword>
<evidence type="ECO:0000256" key="6">
    <source>
        <dbReference type="RuleBase" id="RU000481"/>
    </source>
</evidence>
<keyword evidence="5" id="KW-0663">Pyridoxal phosphate</keyword>
<accession>A0A5J4IY00</accession>
<dbReference type="InterPro" id="IPR015421">
    <property type="entry name" value="PyrdxlP-dep_Trfase_major"/>
</dbReference>
<dbReference type="SUPFAM" id="SSF53383">
    <property type="entry name" value="PLP-dependent transferases"/>
    <property type="match status" value="1"/>
</dbReference>
<dbReference type="PROSITE" id="PS00105">
    <property type="entry name" value="AA_TRANSFER_CLASS_1"/>
    <property type="match status" value="1"/>
</dbReference>
<dbReference type="GO" id="GO:0030170">
    <property type="term" value="F:pyridoxal phosphate binding"/>
    <property type="evidence" value="ECO:0007669"/>
    <property type="project" value="InterPro"/>
</dbReference>
<dbReference type="Gene3D" id="3.40.640.10">
    <property type="entry name" value="Type I PLP-dependent aspartate aminotransferase-like (Major domain)"/>
    <property type="match status" value="1"/>
</dbReference>
<dbReference type="PANTHER" id="PTHR46383">
    <property type="entry name" value="ASPARTATE AMINOTRANSFERASE"/>
    <property type="match status" value="1"/>
</dbReference>
<dbReference type="Proteomes" id="UP000326509">
    <property type="component" value="Unassembled WGS sequence"/>
</dbReference>
<dbReference type="InterPro" id="IPR004838">
    <property type="entry name" value="NHTrfase_class1_PyrdxlP-BS"/>
</dbReference>
<dbReference type="RefSeq" id="WP_151674303.1">
    <property type="nucleotide sequence ID" value="NZ_BKCG01000004.1"/>
</dbReference>
<proteinExistence type="inferred from homology"/>
<evidence type="ECO:0000313" key="8">
    <source>
        <dbReference type="EMBL" id="GER59854.1"/>
    </source>
</evidence>
<dbReference type="InterPro" id="IPR004839">
    <property type="entry name" value="Aminotransferase_I/II_large"/>
</dbReference>
<evidence type="ECO:0000313" key="9">
    <source>
        <dbReference type="Proteomes" id="UP000326509"/>
    </source>
</evidence>
<dbReference type="CDD" id="cd00609">
    <property type="entry name" value="AAT_like"/>
    <property type="match status" value="1"/>
</dbReference>
<dbReference type="EMBL" id="BKCG01000004">
    <property type="protein sequence ID" value="GER59854.1"/>
    <property type="molecule type" value="Genomic_DNA"/>
</dbReference>
<dbReference type="InterPro" id="IPR015424">
    <property type="entry name" value="PyrdxlP-dep_Trfase"/>
</dbReference>
<evidence type="ECO:0000256" key="5">
    <source>
        <dbReference type="ARBA" id="ARBA00022898"/>
    </source>
</evidence>
<dbReference type="EC" id="2.6.1.-" evidence="6"/>
<dbReference type="AlphaFoldDB" id="A0A5J4IY00"/>
<gene>
    <name evidence="8" type="primary">aspC1</name>
    <name evidence="8" type="ORF">ULMA_19620</name>
</gene>
<evidence type="ECO:0000256" key="2">
    <source>
        <dbReference type="ARBA" id="ARBA00007441"/>
    </source>
</evidence>
<organism evidence="8 9">
    <name type="scientific">Patiriisocius marinus</name>
    <dbReference type="NCBI Taxonomy" id="1397112"/>
    <lineage>
        <taxon>Bacteria</taxon>
        <taxon>Pseudomonadati</taxon>
        <taxon>Bacteroidota</taxon>
        <taxon>Flavobacteriia</taxon>
        <taxon>Flavobacteriales</taxon>
        <taxon>Flavobacteriaceae</taxon>
        <taxon>Patiriisocius</taxon>
    </lineage>
</organism>
<reference evidence="8 9" key="1">
    <citation type="submission" date="2019-08" db="EMBL/GenBank/DDBJ databases">
        <title>Draft genome sequence of Ulvibacter marinus type strain NBRC 109484.</title>
        <authorList>
            <person name="Kawano K."/>
            <person name="Ushijima N."/>
            <person name="Kihara M."/>
            <person name="Itoh H."/>
        </authorList>
    </citation>
    <scope>NUCLEOTIDE SEQUENCE [LARGE SCALE GENOMIC DNA]</scope>
    <source>
        <strain evidence="8 9">NBRC 109484</strain>
    </source>
</reference>
<comment type="cofactor">
    <cofactor evidence="1 6">
        <name>pyridoxal 5'-phosphate</name>
        <dbReference type="ChEBI" id="CHEBI:597326"/>
    </cofactor>
</comment>
<keyword evidence="9" id="KW-1185">Reference proteome</keyword>
<feature type="domain" description="Aminotransferase class I/classII large" evidence="7">
    <location>
        <begin position="33"/>
        <end position="390"/>
    </location>
</feature>
<comment type="similarity">
    <text evidence="2 6">Belongs to the class-I pyridoxal-phosphate-dependent aminotransferase family.</text>
</comment>
<evidence type="ECO:0000259" key="7">
    <source>
        <dbReference type="Pfam" id="PF00155"/>
    </source>
</evidence>
<dbReference type="GO" id="GO:0008483">
    <property type="term" value="F:transaminase activity"/>
    <property type="evidence" value="ECO:0007669"/>
    <property type="project" value="UniProtKB-KW"/>
</dbReference>
<evidence type="ECO:0000256" key="1">
    <source>
        <dbReference type="ARBA" id="ARBA00001933"/>
    </source>
</evidence>
<dbReference type="InterPro" id="IPR015422">
    <property type="entry name" value="PyrdxlP-dep_Trfase_small"/>
</dbReference>
<sequence>MNDQLSNRINKMATSATLAMAAKARELRASGKNIIGLSLGEPDFTVPDFIKQAAIEAIEQDYHSYTPVDGYVELKDAIITKFKRDNNLKYGHSQIVVSTGAKQSLYNLAMILLNEGDEVLLPAPYWVSYADISKVAGGVPIQIKTSIDNDFKVTPQALRAAITPKTKMMIYSSPCNPSGSVYSKAELRALADVLVEFPNIIVISDEIYEHINFTEAHISMASFEDMYERTVTVNGVSKAFSMTGWRIGYIGGPEWIARACNKIQGQVTSGANCIAQRATIAALENPPSRIQYMVDAFKERRSLILDLLNNIPGFKTNEPEGAFYVFPDISEFFGKVLKGTTINNATDFSLFLLEEAQVATVTGEAFGDPNCIRISYAASEEDIVAALKAIKAAVS</sequence>
<dbReference type="OrthoDB" id="9802328at2"/>
<keyword evidence="4 6" id="KW-0808">Transferase</keyword>
<dbReference type="InterPro" id="IPR050596">
    <property type="entry name" value="AspAT/PAT-like"/>
</dbReference>
<dbReference type="GO" id="GO:0006520">
    <property type="term" value="P:amino acid metabolic process"/>
    <property type="evidence" value="ECO:0007669"/>
    <property type="project" value="InterPro"/>
</dbReference>
<dbReference type="PANTHER" id="PTHR46383:SF1">
    <property type="entry name" value="ASPARTATE AMINOTRANSFERASE"/>
    <property type="match status" value="1"/>
</dbReference>
<evidence type="ECO:0000256" key="3">
    <source>
        <dbReference type="ARBA" id="ARBA00022576"/>
    </source>
</evidence>
<comment type="caution">
    <text evidence="8">The sequence shown here is derived from an EMBL/GenBank/DDBJ whole genome shotgun (WGS) entry which is preliminary data.</text>
</comment>
<evidence type="ECO:0000256" key="4">
    <source>
        <dbReference type="ARBA" id="ARBA00022679"/>
    </source>
</evidence>
<dbReference type="Gene3D" id="3.90.1150.10">
    <property type="entry name" value="Aspartate Aminotransferase, domain 1"/>
    <property type="match status" value="1"/>
</dbReference>